<dbReference type="SUPFAM" id="SSF48150">
    <property type="entry name" value="DNA-glycosylase"/>
    <property type="match status" value="1"/>
</dbReference>
<evidence type="ECO:0000313" key="7">
    <source>
        <dbReference type="Proteomes" id="UP000189177"/>
    </source>
</evidence>
<dbReference type="GO" id="GO:0006284">
    <property type="term" value="P:base-excision repair"/>
    <property type="evidence" value="ECO:0007669"/>
    <property type="project" value="InterPro"/>
</dbReference>
<keyword evidence="1" id="KW-0004">4Fe-4S</keyword>
<evidence type="ECO:0000256" key="1">
    <source>
        <dbReference type="ARBA" id="ARBA00022485"/>
    </source>
</evidence>
<keyword evidence="3" id="KW-0408">Iron</keyword>
<dbReference type="Gene3D" id="1.10.340.30">
    <property type="entry name" value="Hypothetical protein, domain 2"/>
    <property type="match status" value="1"/>
</dbReference>
<evidence type="ECO:0000256" key="3">
    <source>
        <dbReference type="ARBA" id="ARBA00023004"/>
    </source>
</evidence>
<keyword evidence="2" id="KW-0479">Metal-binding</keyword>
<dbReference type="PANTHER" id="PTHR10359">
    <property type="entry name" value="A/G-SPECIFIC ADENINE GLYCOSYLASE/ENDONUCLEASE III"/>
    <property type="match status" value="1"/>
</dbReference>
<evidence type="ECO:0000256" key="2">
    <source>
        <dbReference type="ARBA" id="ARBA00022723"/>
    </source>
</evidence>
<dbReference type="AlphaFoldDB" id="A0A1V3A1C3"/>
<dbReference type="PANTHER" id="PTHR10359:SF19">
    <property type="entry name" value="DNA REPAIR GLYCOSYLASE MJ1434-RELATED"/>
    <property type="match status" value="1"/>
</dbReference>
<evidence type="ECO:0000259" key="5">
    <source>
        <dbReference type="SMART" id="SM00478"/>
    </source>
</evidence>
<dbReference type="PIRSF" id="PIRSF001435">
    <property type="entry name" value="Nth"/>
    <property type="match status" value="1"/>
</dbReference>
<dbReference type="Proteomes" id="UP000189177">
    <property type="component" value="Unassembled WGS sequence"/>
</dbReference>
<keyword evidence="6" id="KW-0255">Endonuclease</keyword>
<dbReference type="Pfam" id="PF00730">
    <property type="entry name" value="HhH-GPD"/>
    <property type="match status" value="1"/>
</dbReference>
<dbReference type="InterPro" id="IPR003265">
    <property type="entry name" value="HhH-GPD_domain"/>
</dbReference>
<evidence type="ECO:0000313" key="6">
    <source>
        <dbReference type="EMBL" id="OOC10873.1"/>
    </source>
</evidence>
<feature type="domain" description="HhH-GPD" evidence="5">
    <location>
        <begin position="43"/>
        <end position="200"/>
    </location>
</feature>
<organism evidence="6 7">
    <name type="scientific">Thioalkalivibrio halophilus</name>
    <dbReference type="NCBI Taxonomy" id="252474"/>
    <lineage>
        <taxon>Bacteria</taxon>
        <taxon>Pseudomonadati</taxon>
        <taxon>Pseudomonadota</taxon>
        <taxon>Gammaproteobacteria</taxon>
        <taxon>Chromatiales</taxon>
        <taxon>Ectothiorhodospiraceae</taxon>
        <taxon>Thioalkalivibrio</taxon>
    </lineage>
</organism>
<dbReference type="InterPro" id="IPR011257">
    <property type="entry name" value="DNA_glycosylase"/>
</dbReference>
<dbReference type="Gene3D" id="1.10.1670.10">
    <property type="entry name" value="Helix-hairpin-Helix base-excision DNA repair enzymes (C-terminal)"/>
    <property type="match status" value="1"/>
</dbReference>
<dbReference type="CDD" id="cd00056">
    <property type="entry name" value="ENDO3c"/>
    <property type="match status" value="1"/>
</dbReference>
<protein>
    <submittedName>
        <fullName evidence="6">Endonuclease</fullName>
    </submittedName>
</protein>
<keyword evidence="6" id="KW-0540">Nuclease</keyword>
<comment type="caution">
    <text evidence="6">The sequence shown here is derived from an EMBL/GenBank/DDBJ whole genome shotgun (WGS) entry which is preliminary data.</text>
</comment>
<gene>
    <name evidence="6" type="ORF">B1A74_03325</name>
</gene>
<keyword evidence="6" id="KW-0378">Hydrolase</keyword>
<dbReference type="GO" id="GO:0051539">
    <property type="term" value="F:4 iron, 4 sulfur cluster binding"/>
    <property type="evidence" value="ECO:0007669"/>
    <property type="project" value="UniProtKB-KW"/>
</dbReference>
<keyword evidence="4" id="KW-0411">Iron-sulfur</keyword>
<dbReference type="STRING" id="252474.B1A74_03325"/>
<accession>A0A1V3A1C3</accession>
<reference evidence="6 7" key="1">
    <citation type="submission" date="2017-02" db="EMBL/GenBank/DDBJ databases">
        <title>Genomic diversity within the haloalkaliphilic genus Thioalkalivibrio.</title>
        <authorList>
            <person name="Ahn A.-C."/>
            <person name="Meier-Kolthoff J."/>
            <person name="Overmars L."/>
            <person name="Richter M."/>
            <person name="Woyke T."/>
            <person name="Sorokin D.Y."/>
            <person name="Muyzer G."/>
        </authorList>
    </citation>
    <scope>NUCLEOTIDE SEQUENCE [LARGE SCALE GENOMIC DNA]</scope>
    <source>
        <strain evidence="6 7">HL17</strain>
    </source>
</reference>
<dbReference type="EMBL" id="MUZR01000008">
    <property type="protein sequence ID" value="OOC10873.1"/>
    <property type="molecule type" value="Genomic_DNA"/>
</dbReference>
<dbReference type="GO" id="GO:0004519">
    <property type="term" value="F:endonuclease activity"/>
    <property type="evidence" value="ECO:0007669"/>
    <property type="project" value="UniProtKB-KW"/>
</dbReference>
<dbReference type="SMART" id="SM00478">
    <property type="entry name" value="ENDO3c"/>
    <property type="match status" value="1"/>
</dbReference>
<sequence>MTDGADTAAPDCRTVLERLHAHYGPLHWWPAETAFEVMVGAVLTQNTAWSNVERALAALREADALTPAGMAALEPEELAERIRPSGYYNVKAGRLRHLLAFLERTGGIEALSALETGALREALLEVKGIGPETADDIVLYAFHRPVFVVDAYTRRLFERLGRPHARDGYETLRASVEAELGADTVAFNELHALIVEHGKQRCRPRPLCDGCPLGDRCYGVVTG</sequence>
<name>A0A1V3A1C3_9GAMM</name>
<dbReference type="OrthoDB" id="9802365at2"/>
<dbReference type="InterPro" id="IPR023170">
    <property type="entry name" value="HhH_base_excis_C"/>
</dbReference>
<dbReference type="GO" id="GO:0046872">
    <property type="term" value="F:metal ion binding"/>
    <property type="evidence" value="ECO:0007669"/>
    <property type="project" value="UniProtKB-KW"/>
</dbReference>
<proteinExistence type="predicted"/>
<dbReference type="RefSeq" id="WP_077243756.1">
    <property type="nucleotide sequence ID" value="NZ_MUZR01000008.1"/>
</dbReference>
<evidence type="ECO:0000256" key="4">
    <source>
        <dbReference type="ARBA" id="ARBA00023014"/>
    </source>
</evidence>
<keyword evidence="7" id="KW-1185">Reference proteome</keyword>